<evidence type="ECO:0000256" key="11">
    <source>
        <dbReference type="SAM" id="MobiDB-lite"/>
    </source>
</evidence>
<dbReference type="EMBL" id="AUBJ02000001">
    <property type="protein sequence ID" value="MCP2330165.1"/>
    <property type="molecule type" value="Genomic_DNA"/>
</dbReference>
<reference evidence="12 13" key="2">
    <citation type="submission" date="2022-06" db="EMBL/GenBank/DDBJ databases">
        <title>Genomic Encyclopedia of Type Strains, Phase I: the one thousand microbial genomes (KMG-I) project.</title>
        <authorList>
            <person name="Kyrpides N."/>
        </authorList>
    </citation>
    <scope>NUCLEOTIDE SEQUENCE [LARGE SCALE GENOMIC DNA]</scope>
    <source>
        <strain evidence="12 13">DSM 43889</strain>
    </source>
</reference>
<protein>
    <recommendedName>
        <fullName evidence="4 10">Phosphoglycerate kinase</fullName>
        <ecNumber evidence="3 10">2.7.2.3</ecNumber>
    </recommendedName>
</protein>
<dbReference type="RefSeq" id="WP_253860097.1">
    <property type="nucleotide sequence ID" value="NZ_AUBJ02000001.1"/>
</dbReference>
<evidence type="ECO:0000256" key="3">
    <source>
        <dbReference type="ARBA" id="ARBA00013061"/>
    </source>
</evidence>
<organism evidence="12 13">
    <name type="scientific">Actinoalloteichus caeruleus DSM 43889</name>
    <dbReference type="NCBI Taxonomy" id="1120930"/>
    <lineage>
        <taxon>Bacteria</taxon>
        <taxon>Bacillati</taxon>
        <taxon>Actinomycetota</taxon>
        <taxon>Actinomycetes</taxon>
        <taxon>Pseudonocardiales</taxon>
        <taxon>Pseudonocardiaceae</taxon>
        <taxon>Actinoalloteichus</taxon>
        <taxon>Actinoalloteichus cyanogriseus</taxon>
    </lineage>
</organism>
<keyword evidence="6" id="KW-0547">Nucleotide-binding</keyword>
<evidence type="ECO:0000256" key="10">
    <source>
        <dbReference type="RuleBase" id="RU000532"/>
    </source>
</evidence>
<evidence type="ECO:0000256" key="8">
    <source>
        <dbReference type="ARBA" id="ARBA00022840"/>
    </source>
</evidence>
<dbReference type="PANTHER" id="PTHR11406:SF23">
    <property type="entry name" value="PHOSPHOGLYCERATE KINASE 1, CHLOROPLASTIC-RELATED"/>
    <property type="match status" value="1"/>
</dbReference>
<keyword evidence="13" id="KW-1185">Reference proteome</keyword>
<keyword evidence="7 10" id="KW-0418">Kinase</keyword>
<evidence type="ECO:0000256" key="6">
    <source>
        <dbReference type="ARBA" id="ARBA00022741"/>
    </source>
</evidence>
<dbReference type="SUPFAM" id="SSF53748">
    <property type="entry name" value="Phosphoglycerate kinase"/>
    <property type="match status" value="1"/>
</dbReference>
<keyword evidence="9" id="KW-0324">Glycolysis</keyword>
<comment type="pathway">
    <text evidence="2">Carbohydrate degradation; glycolysis; pyruvate from D-glyceraldehyde 3-phosphate: step 2/5.</text>
</comment>
<comment type="similarity">
    <text evidence="10">Belongs to the phosphoglycerate kinase family.</text>
</comment>
<dbReference type="Proteomes" id="UP000791080">
    <property type="component" value="Unassembled WGS sequence"/>
</dbReference>
<evidence type="ECO:0000313" key="12">
    <source>
        <dbReference type="EMBL" id="MCP2330165.1"/>
    </source>
</evidence>
<evidence type="ECO:0000256" key="2">
    <source>
        <dbReference type="ARBA" id="ARBA00004838"/>
    </source>
</evidence>
<evidence type="ECO:0000256" key="4">
    <source>
        <dbReference type="ARBA" id="ARBA00016471"/>
    </source>
</evidence>
<dbReference type="InterPro" id="IPR015824">
    <property type="entry name" value="Phosphoglycerate_kinase_N"/>
</dbReference>
<sequence>MRLLADEPLAAGQRWIFSAGFNVADGPGGLGRVDTELADLARLSGAGARVALLTHQGRHADGSARHLGDLATYLGGRLGCPVRYLPWSTGPEARAAAAALRDGEIALFGNTRLHAGEERNDPDLAVEFAALGERVAMGGFSKAHRRHASTTGLLGLLPGWAADSLVRELTLLGPWAGRDPTRFSVAVVGGRKQEKVEVGLRRLGSAYDLVIPGGAVLNCLLAARGHPVAESVLGDSPARAVEVAAEVLAAAAPDALHLPEEVAVARPDGSGGYGEARWLRLDPRRPDDGVPPGYAVVDFTVLPWALAALDRLVGGGGARWSRVPPAPTGPGTGGPATRC</sequence>
<feature type="region of interest" description="Disordered" evidence="11">
    <location>
        <begin position="318"/>
        <end position="339"/>
    </location>
</feature>
<dbReference type="EC" id="2.7.2.3" evidence="3 10"/>
<evidence type="ECO:0000313" key="13">
    <source>
        <dbReference type="Proteomes" id="UP000791080"/>
    </source>
</evidence>
<dbReference type="Pfam" id="PF00162">
    <property type="entry name" value="PGK"/>
    <property type="match status" value="1"/>
</dbReference>
<keyword evidence="5 10" id="KW-0808">Transferase</keyword>
<evidence type="ECO:0000256" key="7">
    <source>
        <dbReference type="ARBA" id="ARBA00022777"/>
    </source>
</evidence>
<evidence type="ECO:0000256" key="5">
    <source>
        <dbReference type="ARBA" id="ARBA00022679"/>
    </source>
</evidence>
<accession>A0ABT1JCF0</accession>
<dbReference type="InterPro" id="IPR036043">
    <property type="entry name" value="Phosphoglycerate_kinase_sf"/>
</dbReference>
<comment type="caution">
    <text evidence="12">The sequence shown here is derived from an EMBL/GenBank/DDBJ whole genome shotgun (WGS) entry which is preliminary data.</text>
</comment>
<dbReference type="PRINTS" id="PR00477">
    <property type="entry name" value="PHGLYCKINASE"/>
</dbReference>
<dbReference type="Gene3D" id="3.40.50.1260">
    <property type="entry name" value="Phosphoglycerate kinase, N-terminal domain"/>
    <property type="match status" value="2"/>
</dbReference>
<gene>
    <name evidence="12" type="ORF">G443_000435</name>
</gene>
<evidence type="ECO:0000256" key="1">
    <source>
        <dbReference type="ARBA" id="ARBA00000642"/>
    </source>
</evidence>
<proteinExistence type="inferred from homology"/>
<keyword evidence="8" id="KW-0067">ATP-binding</keyword>
<name>A0ABT1JCF0_ACTCY</name>
<dbReference type="GO" id="GO:0016301">
    <property type="term" value="F:kinase activity"/>
    <property type="evidence" value="ECO:0007669"/>
    <property type="project" value="UniProtKB-KW"/>
</dbReference>
<feature type="compositionally biased region" description="Gly residues" evidence="11">
    <location>
        <begin position="330"/>
        <end position="339"/>
    </location>
</feature>
<comment type="catalytic activity">
    <reaction evidence="1 10">
        <text>(2R)-3-phosphoglycerate + ATP = (2R)-3-phospho-glyceroyl phosphate + ADP</text>
        <dbReference type="Rhea" id="RHEA:14801"/>
        <dbReference type="ChEBI" id="CHEBI:30616"/>
        <dbReference type="ChEBI" id="CHEBI:57604"/>
        <dbReference type="ChEBI" id="CHEBI:58272"/>
        <dbReference type="ChEBI" id="CHEBI:456216"/>
        <dbReference type="EC" id="2.7.2.3"/>
    </reaction>
</comment>
<dbReference type="PANTHER" id="PTHR11406">
    <property type="entry name" value="PHOSPHOGLYCERATE KINASE"/>
    <property type="match status" value="1"/>
</dbReference>
<reference evidence="12 13" key="1">
    <citation type="submission" date="2013-07" db="EMBL/GenBank/DDBJ databases">
        <authorList>
            <consortium name="DOE Joint Genome Institute"/>
            <person name="Reeve W."/>
            <person name="Huntemann M."/>
            <person name="Han J."/>
            <person name="Chen A."/>
            <person name="Kyrpides N."/>
            <person name="Mavromatis K."/>
            <person name="Markowitz V."/>
            <person name="Palaniappan K."/>
            <person name="Ivanova N."/>
            <person name="Schaumberg A."/>
            <person name="Pati A."/>
            <person name="Liolios K."/>
            <person name="Nordberg H.P."/>
            <person name="Cantor M.N."/>
            <person name="Hua S.X."/>
            <person name="Woyke T."/>
        </authorList>
    </citation>
    <scope>NUCLEOTIDE SEQUENCE [LARGE SCALE GENOMIC DNA]</scope>
    <source>
        <strain evidence="12 13">DSM 43889</strain>
    </source>
</reference>
<evidence type="ECO:0000256" key="9">
    <source>
        <dbReference type="ARBA" id="ARBA00023152"/>
    </source>
</evidence>
<dbReference type="InterPro" id="IPR001576">
    <property type="entry name" value="Phosphoglycerate_kinase"/>
</dbReference>